<dbReference type="STRING" id="1036181.SAMN05421756_11330"/>
<dbReference type="GO" id="GO:0043448">
    <property type="term" value="P:alkane catabolic process"/>
    <property type="evidence" value="ECO:0007669"/>
    <property type="project" value="TreeGrafter"/>
</dbReference>
<gene>
    <name evidence="2" type="ORF">SAMN05421756_11330</name>
</gene>
<name>A0A1H9N904_9ACTN</name>
<feature type="chain" id="PRO_5038617399" evidence="1">
    <location>
        <begin position="21"/>
        <end position="166"/>
    </location>
</feature>
<dbReference type="InterPro" id="IPR005297">
    <property type="entry name" value="Lipoprotein_repeat"/>
</dbReference>
<proteinExistence type="predicted"/>
<dbReference type="PANTHER" id="PTHR39335:SF1">
    <property type="entry name" value="BLL4220 PROTEIN"/>
    <property type="match status" value="1"/>
</dbReference>
<sequence>MTGGALVLVALAACSSPAGSAPAAEPAPASSASSSAPSAAATSAAAGADLKVASTSLGSVVVDSQGRTAYYFDKDKAGSGTSVCSGDCLAAWPAIAPAGSTPTVEGVTAKVGTIKRDDGSAQITLEGRPVYLFVKDKAAGDVTGQGVGGVWYVIAPDGTEVKKSAG</sequence>
<keyword evidence="1" id="KW-0732">Signal</keyword>
<keyword evidence="3" id="KW-1185">Reference proteome</keyword>
<dbReference type="EMBL" id="FOFA01000013">
    <property type="protein sequence ID" value="SER32466.1"/>
    <property type="molecule type" value="Genomic_DNA"/>
</dbReference>
<keyword evidence="2" id="KW-0449">Lipoprotein</keyword>
<dbReference type="RefSeq" id="WP_198410328.1">
    <property type="nucleotide sequence ID" value="NZ_FOFA01000013.1"/>
</dbReference>
<organism evidence="2 3">
    <name type="scientific">Microlunatus flavus</name>
    <dbReference type="NCBI Taxonomy" id="1036181"/>
    <lineage>
        <taxon>Bacteria</taxon>
        <taxon>Bacillati</taxon>
        <taxon>Actinomycetota</taxon>
        <taxon>Actinomycetes</taxon>
        <taxon>Propionibacteriales</taxon>
        <taxon>Propionibacteriaceae</taxon>
        <taxon>Microlunatus</taxon>
    </lineage>
</organism>
<dbReference type="Proteomes" id="UP000198504">
    <property type="component" value="Unassembled WGS sequence"/>
</dbReference>
<dbReference type="AlphaFoldDB" id="A0A1H9N904"/>
<evidence type="ECO:0000313" key="3">
    <source>
        <dbReference type="Proteomes" id="UP000198504"/>
    </source>
</evidence>
<evidence type="ECO:0000256" key="1">
    <source>
        <dbReference type="SAM" id="SignalP"/>
    </source>
</evidence>
<feature type="signal peptide" evidence="1">
    <location>
        <begin position="1"/>
        <end position="20"/>
    </location>
</feature>
<accession>A0A1H9N904</accession>
<protein>
    <submittedName>
        <fullName evidence="2">Predicted lipoprotein with conserved Yx(FWY)xxD motif</fullName>
    </submittedName>
</protein>
<dbReference type="PANTHER" id="PTHR39335">
    <property type="entry name" value="BLL4220 PROTEIN"/>
    <property type="match status" value="1"/>
</dbReference>
<evidence type="ECO:0000313" key="2">
    <source>
        <dbReference type="EMBL" id="SER32466.1"/>
    </source>
</evidence>
<reference evidence="3" key="1">
    <citation type="submission" date="2016-10" db="EMBL/GenBank/DDBJ databases">
        <authorList>
            <person name="Varghese N."/>
            <person name="Submissions S."/>
        </authorList>
    </citation>
    <scope>NUCLEOTIDE SEQUENCE [LARGE SCALE GENOMIC DNA]</scope>
    <source>
        <strain evidence="3">CGMCC 4.6856</strain>
    </source>
</reference>
<dbReference type="Pfam" id="PF03640">
    <property type="entry name" value="Lipoprotein_15"/>
    <property type="match status" value="2"/>
</dbReference>